<gene>
    <name evidence="1" type="ORF">CTOB1V02_LOCUS5133</name>
</gene>
<proteinExistence type="predicted"/>
<evidence type="ECO:0000313" key="1">
    <source>
        <dbReference type="EMBL" id="CAD7227225.1"/>
    </source>
</evidence>
<organism evidence="1">
    <name type="scientific">Cyprideis torosa</name>
    <dbReference type="NCBI Taxonomy" id="163714"/>
    <lineage>
        <taxon>Eukaryota</taxon>
        <taxon>Metazoa</taxon>
        <taxon>Ecdysozoa</taxon>
        <taxon>Arthropoda</taxon>
        <taxon>Crustacea</taxon>
        <taxon>Oligostraca</taxon>
        <taxon>Ostracoda</taxon>
        <taxon>Podocopa</taxon>
        <taxon>Podocopida</taxon>
        <taxon>Cytherocopina</taxon>
        <taxon>Cytheroidea</taxon>
        <taxon>Cytherideidae</taxon>
        <taxon>Cyprideis</taxon>
    </lineage>
</organism>
<reference evidence="1" key="1">
    <citation type="submission" date="2020-11" db="EMBL/GenBank/DDBJ databases">
        <authorList>
            <person name="Tran Van P."/>
        </authorList>
    </citation>
    <scope>NUCLEOTIDE SEQUENCE</scope>
</reference>
<protein>
    <submittedName>
        <fullName evidence="1">Uncharacterized protein</fullName>
    </submittedName>
</protein>
<name>A0A7R8ZKG6_9CRUS</name>
<sequence length="200" mass="22163">MEMSPRIVFAFFLVSIATFIDGKAWKETEKFQKNSHSATNVTTQISMINGGQRQVDCFTSGEWVITYGEVNVTMYCDTVCSPVTGIDISMLSLTHPRSFTVGVTLNKDGRQILVKDPGNSDDCDITYDHVYLDDVTDTGYLEEFCGILSSPPRYLPREPLSQGFQDVLGCGSWTLSVTDNLVDSNTGIITTIGLRYVMKP</sequence>
<dbReference type="AlphaFoldDB" id="A0A7R8ZKG6"/>
<dbReference type="EMBL" id="OB661073">
    <property type="protein sequence ID" value="CAD7227225.1"/>
    <property type="molecule type" value="Genomic_DNA"/>
</dbReference>
<accession>A0A7R8ZKG6</accession>